<gene>
    <name evidence="3" type="ORF">J2W36_003122</name>
</gene>
<dbReference type="InterPro" id="IPR036291">
    <property type="entry name" value="NAD(P)-bd_dom_sf"/>
</dbReference>
<dbReference type="PANTHER" id="PTHR44196">
    <property type="entry name" value="DEHYDROGENASE/REDUCTASE SDR FAMILY MEMBER 7B"/>
    <property type="match status" value="1"/>
</dbReference>
<dbReference type="Gene3D" id="3.40.50.720">
    <property type="entry name" value="NAD(P)-binding Rossmann-like Domain"/>
    <property type="match status" value="1"/>
</dbReference>
<dbReference type="PRINTS" id="PR00081">
    <property type="entry name" value="GDHRDH"/>
</dbReference>
<dbReference type="PANTHER" id="PTHR44196:SF1">
    <property type="entry name" value="DEHYDROGENASE_REDUCTASE SDR FAMILY MEMBER 7B"/>
    <property type="match status" value="1"/>
</dbReference>
<evidence type="ECO:0000256" key="2">
    <source>
        <dbReference type="ARBA" id="ARBA00023002"/>
    </source>
</evidence>
<organism evidence="3 4">
    <name type="scientific">Variovorax ginsengisoli</name>
    <dbReference type="NCBI Taxonomy" id="363844"/>
    <lineage>
        <taxon>Bacteria</taxon>
        <taxon>Pseudomonadati</taxon>
        <taxon>Pseudomonadota</taxon>
        <taxon>Betaproteobacteria</taxon>
        <taxon>Burkholderiales</taxon>
        <taxon>Comamonadaceae</taxon>
        <taxon>Variovorax</taxon>
    </lineage>
</organism>
<comment type="similarity">
    <text evidence="1">Belongs to the short-chain dehydrogenases/reductases (SDR) family.</text>
</comment>
<protein>
    <submittedName>
        <fullName evidence="3">NAD(P)-dependent dehydrogenase (Short-subunit alcohol dehydrogenase family)</fullName>
    </submittedName>
</protein>
<proteinExistence type="inferred from homology"/>
<keyword evidence="2" id="KW-0560">Oxidoreductase</keyword>
<evidence type="ECO:0000256" key="1">
    <source>
        <dbReference type="ARBA" id="ARBA00006484"/>
    </source>
</evidence>
<accession>A0ABT9SAS3</accession>
<evidence type="ECO:0000313" key="3">
    <source>
        <dbReference type="EMBL" id="MDP9900856.1"/>
    </source>
</evidence>
<reference evidence="3 4" key="1">
    <citation type="submission" date="2023-07" db="EMBL/GenBank/DDBJ databases">
        <title>Sorghum-associated microbial communities from plants grown in Nebraska, USA.</title>
        <authorList>
            <person name="Schachtman D."/>
        </authorList>
    </citation>
    <scope>NUCLEOTIDE SEQUENCE [LARGE SCALE GENOMIC DNA]</scope>
    <source>
        <strain evidence="3 4">DS1607</strain>
    </source>
</reference>
<dbReference type="RefSeq" id="WP_307690642.1">
    <property type="nucleotide sequence ID" value="NZ_JAUSRO010000009.1"/>
</dbReference>
<dbReference type="EMBL" id="JAUSRO010000009">
    <property type="protein sequence ID" value="MDP9900856.1"/>
    <property type="molecule type" value="Genomic_DNA"/>
</dbReference>
<keyword evidence="4" id="KW-1185">Reference proteome</keyword>
<dbReference type="SUPFAM" id="SSF51735">
    <property type="entry name" value="NAD(P)-binding Rossmann-fold domains"/>
    <property type="match status" value="1"/>
</dbReference>
<dbReference type="Pfam" id="PF00106">
    <property type="entry name" value="adh_short"/>
    <property type="match status" value="1"/>
</dbReference>
<sequence length="262" mass="28300">MEYKDKVVMIVGASSGIGRTLALRLAGRGAQVVAMARREDKLKHLRDQITAQGGCCSIQAADAQDPAAALRAVHGVVAEHGRIDLLILNAGGAPAIDMRCMDATDVLAYMRSNYDVAVNVLFPVLNVMRGQRSGVVAVTNSLAGLLGVPLQGPYSAAKGALKLLIDTCRVEFAEFGIRFVSVYPGFISTQATAGDGMPAPLQMSEDRAVDHLLRALRGRYMDYAFPWPMAALVRLANMLPKRLVVRILRRDVPKLSSEPQSW</sequence>
<comment type="caution">
    <text evidence="3">The sequence shown here is derived from an EMBL/GenBank/DDBJ whole genome shotgun (WGS) entry which is preliminary data.</text>
</comment>
<dbReference type="Proteomes" id="UP001226867">
    <property type="component" value="Unassembled WGS sequence"/>
</dbReference>
<evidence type="ECO:0000313" key="4">
    <source>
        <dbReference type="Proteomes" id="UP001226867"/>
    </source>
</evidence>
<name>A0ABT9SAS3_9BURK</name>
<dbReference type="InterPro" id="IPR002347">
    <property type="entry name" value="SDR_fam"/>
</dbReference>